<dbReference type="AlphaFoldDB" id="T1B6J3"/>
<proteinExistence type="predicted"/>
<dbReference type="InterPro" id="IPR035069">
    <property type="entry name" value="TTHA1013/TTHA0281-like"/>
</dbReference>
<name>T1B6J3_9ZZZZ</name>
<reference evidence="1" key="1">
    <citation type="submission" date="2013-08" db="EMBL/GenBank/DDBJ databases">
        <authorList>
            <person name="Mendez C."/>
            <person name="Richter M."/>
            <person name="Ferrer M."/>
            <person name="Sanchez J."/>
        </authorList>
    </citation>
    <scope>NUCLEOTIDE SEQUENCE</scope>
</reference>
<organism evidence="1">
    <name type="scientific">mine drainage metagenome</name>
    <dbReference type="NCBI Taxonomy" id="410659"/>
    <lineage>
        <taxon>unclassified sequences</taxon>
        <taxon>metagenomes</taxon>
        <taxon>ecological metagenomes</taxon>
    </lineage>
</organism>
<evidence type="ECO:0000313" key="1">
    <source>
        <dbReference type="EMBL" id="EQD68531.1"/>
    </source>
</evidence>
<dbReference type="EMBL" id="AUZX01005265">
    <property type="protein sequence ID" value="EQD68531.1"/>
    <property type="molecule type" value="Genomic_DNA"/>
</dbReference>
<accession>T1B6J3</accession>
<gene>
    <name evidence="1" type="ORF">B1A_07297</name>
</gene>
<dbReference type="SUPFAM" id="SSF143100">
    <property type="entry name" value="TTHA1013/TTHA0281-like"/>
    <property type="match status" value="1"/>
</dbReference>
<protein>
    <recommendedName>
        <fullName evidence="2">Type II toxin-antitoxin system HicB family antitoxin</fullName>
    </recommendedName>
</protein>
<comment type="caution">
    <text evidence="1">The sequence shown here is derived from an EMBL/GenBank/DDBJ whole genome shotgun (WGS) entry which is preliminary data.</text>
</comment>
<evidence type="ECO:0008006" key="2">
    <source>
        <dbReference type="Google" id="ProtNLM"/>
    </source>
</evidence>
<reference evidence="1" key="2">
    <citation type="journal article" date="2014" name="ISME J.">
        <title>Microbial stratification in low pH oxic and suboxic macroscopic growths along an acid mine drainage.</title>
        <authorList>
            <person name="Mendez-Garcia C."/>
            <person name="Mesa V."/>
            <person name="Sprenger R.R."/>
            <person name="Richter M."/>
            <person name="Diez M.S."/>
            <person name="Solano J."/>
            <person name="Bargiela R."/>
            <person name="Golyshina O.V."/>
            <person name="Manteca A."/>
            <person name="Ramos J.L."/>
            <person name="Gallego J.R."/>
            <person name="Llorente I."/>
            <person name="Martins Dos Santos V.A."/>
            <person name="Jensen O.N."/>
            <person name="Pelaez A.I."/>
            <person name="Sanchez J."/>
            <person name="Ferrer M."/>
        </authorList>
    </citation>
    <scope>NUCLEOTIDE SEQUENCE</scope>
</reference>
<dbReference type="Gene3D" id="3.30.160.250">
    <property type="match status" value="1"/>
</dbReference>
<sequence>MLRSDALCGKLADMKPATFTAAIRQADGWWFGWIEEVPGVNAQERMREDVLASLRECLAESIEMNRRAAIEAVGEGFEEVVVSA</sequence>